<dbReference type="PANTHER" id="PTHR11040">
    <property type="entry name" value="ZINC/IRON TRANSPORTER"/>
    <property type="match status" value="1"/>
</dbReference>
<feature type="transmembrane region" description="Helical" evidence="5">
    <location>
        <begin position="377"/>
        <end position="394"/>
    </location>
</feature>
<reference evidence="6 7" key="1">
    <citation type="submission" date="2020-06" db="EMBL/GenBank/DDBJ databases">
        <title>WGS assembly of Ceratodon purpureus strain R40.</title>
        <authorList>
            <person name="Carey S.B."/>
            <person name="Jenkins J."/>
            <person name="Shu S."/>
            <person name="Lovell J.T."/>
            <person name="Sreedasyam A."/>
            <person name="Maumus F."/>
            <person name="Tiley G.P."/>
            <person name="Fernandez-Pozo N."/>
            <person name="Barry K."/>
            <person name="Chen C."/>
            <person name="Wang M."/>
            <person name="Lipzen A."/>
            <person name="Daum C."/>
            <person name="Saski C.A."/>
            <person name="Payton A.C."/>
            <person name="Mcbreen J.C."/>
            <person name="Conrad R.E."/>
            <person name="Kollar L.M."/>
            <person name="Olsson S."/>
            <person name="Huttunen S."/>
            <person name="Landis J.B."/>
            <person name="Wickett N.J."/>
            <person name="Johnson M.G."/>
            <person name="Rensing S.A."/>
            <person name="Grimwood J."/>
            <person name="Schmutz J."/>
            <person name="Mcdaniel S.F."/>
        </authorList>
    </citation>
    <scope>NUCLEOTIDE SEQUENCE [LARGE SCALE GENOMIC DNA]</scope>
    <source>
        <strain evidence="6 7">R40</strain>
    </source>
</reference>
<dbReference type="AlphaFoldDB" id="A0A8T0GDX9"/>
<keyword evidence="3 5" id="KW-1133">Transmembrane helix</keyword>
<evidence type="ECO:0000256" key="4">
    <source>
        <dbReference type="ARBA" id="ARBA00023136"/>
    </source>
</evidence>
<evidence type="ECO:0000256" key="3">
    <source>
        <dbReference type="ARBA" id="ARBA00022989"/>
    </source>
</evidence>
<name>A0A8T0GDX9_CERPU</name>
<evidence type="ECO:0000256" key="1">
    <source>
        <dbReference type="ARBA" id="ARBA00004141"/>
    </source>
</evidence>
<comment type="subcellular location">
    <subcellularLocation>
        <location evidence="1">Membrane</location>
        <topology evidence="1">Multi-pass membrane protein</topology>
    </subcellularLocation>
</comment>
<evidence type="ECO:0000256" key="2">
    <source>
        <dbReference type="ARBA" id="ARBA00022692"/>
    </source>
</evidence>
<proteinExistence type="predicted"/>
<evidence type="ECO:0000313" key="6">
    <source>
        <dbReference type="EMBL" id="KAG0557451.1"/>
    </source>
</evidence>
<feature type="transmembrane region" description="Helical" evidence="5">
    <location>
        <begin position="307"/>
        <end position="326"/>
    </location>
</feature>
<evidence type="ECO:0000313" key="7">
    <source>
        <dbReference type="Proteomes" id="UP000822688"/>
    </source>
</evidence>
<comment type="caution">
    <text evidence="6">The sequence shown here is derived from an EMBL/GenBank/DDBJ whole genome shotgun (WGS) entry which is preliminary data.</text>
</comment>
<evidence type="ECO:0000256" key="5">
    <source>
        <dbReference type="SAM" id="Phobius"/>
    </source>
</evidence>
<feature type="transmembrane region" description="Helical" evidence="5">
    <location>
        <begin position="338"/>
        <end position="356"/>
    </location>
</feature>
<dbReference type="Pfam" id="PF02535">
    <property type="entry name" value="Zip"/>
    <property type="match status" value="1"/>
</dbReference>
<accession>A0A8T0GDX9</accession>
<feature type="transmembrane region" description="Helical" evidence="5">
    <location>
        <begin position="245"/>
        <end position="263"/>
    </location>
</feature>
<feature type="transmembrane region" description="Helical" evidence="5">
    <location>
        <begin position="71"/>
        <end position="94"/>
    </location>
</feature>
<sequence>MLRRWSTMFTKCAGKMGKKKSMSTLLVVSQLAFLVKFSAGHSSLAISSDGVAAVSASDESSSPDLHAKGLILVKVYCLIIVFWSTFFAGVSPYFFRWNSSFLALGTQYAGGVFLGTAFIHFLSDSHDEFQKLTTRHYAFAELLAISGYLITMLGDLIIQWISLRASVPTSTSASAPDRETATKLGMWKIQRETEKSEEKGKVAGCCCKCKPVEMEGVCKCAGEKVPADLNEATAALVYRTSFGDALILILALCFHSVFEGIAIGVAETKQDAWKALWTISLHKLFAAIAMGVALLRMLPNRPLLSCFSYAFVFAISTPVGVAIGIIIDANAQGAIADWVYAVSVGLASGVFVYVAINHLLAKGYSPSKTALDGPVQKATAVILGAATIAVVMIWDT</sequence>
<protein>
    <submittedName>
        <fullName evidence="6">Uncharacterized protein</fullName>
    </submittedName>
</protein>
<gene>
    <name evidence="6" type="ORF">KC19_11G131400</name>
</gene>
<dbReference type="InterPro" id="IPR003689">
    <property type="entry name" value="ZIP"/>
</dbReference>
<keyword evidence="4 5" id="KW-0472">Membrane</keyword>
<organism evidence="6 7">
    <name type="scientific">Ceratodon purpureus</name>
    <name type="common">Fire moss</name>
    <name type="synonym">Dicranum purpureum</name>
    <dbReference type="NCBI Taxonomy" id="3225"/>
    <lineage>
        <taxon>Eukaryota</taxon>
        <taxon>Viridiplantae</taxon>
        <taxon>Streptophyta</taxon>
        <taxon>Embryophyta</taxon>
        <taxon>Bryophyta</taxon>
        <taxon>Bryophytina</taxon>
        <taxon>Bryopsida</taxon>
        <taxon>Dicranidae</taxon>
        <taxon>Pseudoditrichales</taxon>
        <taxon>Ditrichaceae</taxon>
        <taxon>Ceratodon</taxon>
    </lineage>
</organism>
<keyword evidence="7" id="KW-1185">Reference proteome</keyword>
<dbReference type="PANTHER" id="PTHR11040:SF140">
    <property type="entry name" value="ZRT (ZRT), IRT- (IRT-) LIKE PROTEIN TRANSPORTER"/>
    <property type="match status" value="1"/>
</dbReference>
<feature type="transmembrane region" description="Helical" evidence="5">
    <location>
        <begin position="275"/>
        <end position="295"/>
    </location>
</feature>
<dbReference type="EMBL" id="CM026432">
    <property type="protein sequence ID" value="KAG0557451.1"/>
    <property type="molecule type" value="Genomic_DNA"/>
</dbReference>
<feature type="transmembrane region" description="Helical" evidence="5">
    <location>
        <begin position="101"/>
        <end position="122"/>
    </location>
</feature>
<keyword evidence="2 5" id="KW-0812">Transmembrane</keyword>
<dbReference type="Proteomes" id="UP000822688">
    <property type="component" value="Chromosome 11"/>
</dbReference>
<dbReference type="GO" id="GO:0005385">
    <property type="term" value="F:zinc ion transmembrane transporter activity"/>
    <property type="evidence" value="ECO:0007669"/>
    <property type="project" value="TreeGrafter"/>
</dbReference>
<feature type="transmembrane region" description="Helical" evidence="5">
    <location>
        <begin position="142"/>
        <end position="163"/>
    </location>
</feature>
<dbReference type="GO" id="GO:0016020">
    <property type="term" value="C:membrane"/>
    <property type="evidence" value="ECO:0007669"/>
    <property type="project" value="UniProtKB-SubCell"/>
</dbReference>